<dbReference type="InterPro" id="IPR011701">
    <property type="entry name" value="MFS"/>
</dbReference>
<feature type="transmembrane region" description="Helical" evidence="7">
    <location>
        <begin position="118"/>
        <end position="142"/>
    </location>
</feature>
<name>A0AA38I3R0_9CUCU</name>
<dbReference type="FunFam" id="1.20.1250.20:FF:000423">
    <property type="entry name" value="Putative inorganic phosphate cotransporter-like Protein"/>
    <property type="match status" value="1"/>
</dbReference>
<keyword evidence="10" id="KW-1185">Reference proteome</keyword>
<dbReference type="SUPFAM" id="SSF103473">
    <property type="entry name" value="MFS general substrate transporter"/>
    <property type="match status" value="1"/>
</dbReference>
<feature type="transmembrane region" description="Helical" evidence="7">
    <location>
        <begin position="321"/>
        <end position="340"/>
    </location>
</feature>
<comment type="subcellular location">
    <subcellularLocation>
        <location evidence="1">Membrane</location>
        <topology evidence="1">Multi-pass membrane protein</topology>
    </subcellularLocation>
</comment>
<dbReference type="Proteomes" id="UP001168821">
    <property type="component" value="Unassembled WGS sequence"/>
</dbReference>
<evidence type="ECO:0000313" key="10">
    <source>
        <dbReference type="Proteomes" id="UP001168821"/>
    </source>
</evidence>
<comment type="caution">
    <text evidence="9">The sequence shown here is derived from an EMBL/GenBank/DDBJ whole genome shotgun (WGS) entry which is preliminary data.</text>
</comment>
<dbReference type="FunFam" id="1.20.1250.20:FF:000003">
    <property type="entry name" value="Solute carrier family 17 member 3"/>
    <property type="match status" value="1"/>
</dbReference>
<evidence type="ECO:0000256" key="4">
    <source>
        <dbReference type="ARBA" id="ARBA00022847"/>
    </source>
</evidence>
<evidence type="ECO:0000256" key="3">
    <source>
        <dbReference type="ARBA" id="ARBA00022692"/>
    </source>
</evidence>
<feature type="transmembrane region" description="Helical" evidence="7">
    <location>
        <begin position="416"/>
        <end position="438"/>
    </location>
</feature>
<protein>
    <recommendedName>
        <fullName evidence="8">Major facilitator superfamily (MFS) profile domain-containing protein</fullName>
    </recommendedName>
</protein>
<reference evidence="9" key="1">
    <citation type="journal article" date="2023" name="G3 (Bethesda)">
        <title>Whole genome assemblies of Zophobas morio and Tenebrio molitor.</title>
        <authorList>
            <person name="Kaur S."/>
            <person name="Stinson S.A."/>
            <person name="diCenzo G.C."/>
        </authorList>
    </citation>
    <scope>NUCLEOTIDE SEQUENCE</scope>
    <source>
        <strain evidence="9">QUZm001</strain>
    </source>
</reference>
<feature type="transmembrane region" description="Helical" evidence="7">
    <location>
        <begin position="181"/>
        <end position="204"/>
    </location>
</feature>
<evidence type="ECO:0000259" key="8">
    <source>
        <dbReference type="PROSITE" id="PS50850"/>
    </source>
</evidence>
<keyword evidence="5 7" id="KW-1133">Transmembrane helix</keyword>
<evidence type="ECO:0000256" key="2">
    <source>
        <dbReference type="ARBA" id="ARBA00022448"/>
    </source>
</evidence>
<dbReference type="Pfam" id="PF07690">
    <property type="entry name" value="MFS_1"/>
    <property type="match status" value="1"/>
</dbReference>
<dbReference type="EMBL" id="JALNTZ010000007">
    <property type="protein sequence ID" value="KAJ3647202.1"/>
    <property type="molecule type" value="Genomic_DNA"/>
</dbReference>
<evidence type="ECO:0000256" key="7">
    <source>
        <dbReference type="SAM" id="Phobius"/>
    </source>
</evidence>
<feature type="transmembrane region" description="Helical" evidence="7">
    <location>
        <begin position="377"/>
        <end position="396"/>
    </location>
</feature>
<keyword evidence="3 7" id="KW-0812">Transmembrane</keyword>
<evidence type="ECO:0000256" key="6">
    <source>
        <dbReference type="ARBA" id="ARBA00023136"/>
    </source>
</evidence>
<dbReference type="Gene3D" id="1.20.1250.20">
    <property type="entry name" value="MFS general substrate transporter like domains"/>
    <property type="match status" value="2"/>
</dbReference>
<evidence type="ECO:0000313" key="9">
    <source>
        <dbReference type="EMBL" id="KAJ3647202.1"/>
    </source>
</evidence>
<dbReference type="GO" id="GO:0015293">
    <property type="term" value="F:symporter activity"/>
    <property type="evidence" value="ECO:0007669"/>
    <property type="project" value="UniProtKB-KW"/>
</dbReference>
<dbReference type="PANTHER" id="PTHR11662">
    <property type="entry name" value="SOLUTE CARRIER FAMILY 17"/>
    <property type="match status" value="1"/>
</dbReference>
<feature type="transmembrane region" description="Helical" evidence="7">
    <location>
        <begin position="154"/>
        <end position="175"/>
    </location>
</feature>
<dbReference type="PROSITE" id="PS50850">
    <property type="entry name" value="MFS"/>
    <property type="match status" value="1"/>
</dbReference>
<dbReference type="GO" id="GO:0006820">
    <property type="term" value="P:monoatomic anion transport"/>
    <property type="evidence" value="ECO:0007669"/>
    <property type="project" value="TreeGrafter"/>
</dbReference>
<feature type="domain" description="Major facilitator superfamily (MFS) profile" evidence="8">
    <location>
        <begin position="1"/>
        <end position="440"/>
    </location>
</feature>
<gene>
    <name evidence="9" type="ORF">Zmor_024732</name>
</gene>
<sequence length="458" mass="50370">MIFFTTFTNYMLRSNISVSVVAMVGTRKSGFVPPCKRDQIKNTTENKTSAGGKERTFDWNEDRIGWILTGYFWGYMVTLVPAGLLSELIGPWHVILWSSLASGVLTGLTPLFAEGGYIGVVISRVFIGMLGGLAYPAAHVLIAKWAPPHEKGKFVAAMLGNTIGTMVTFNLVGWVSDAWGWQWGFYVLVILMAAFCLGFFFVVADTPEKSRCTSQEERDYIQESHHGSVSKKKAVAPYLKILTSIPFWAVCAAQFGNLWGLNLILTYTPKYLSETIGFNLKESAGLASLPYLARMTASGMFGILGDWMLKKEIMSVTRLRKFFIIFSHFIPAACLFMIRVAGCNQVGVVALLILCQFFNGAVVVSHFINPQDLAPNFAGSVFGVMNFIGMTTGIFVPKITGAITTHYNKNLAGATIIYTIGGSVYFCGGLLFIIFGTAKTQPWNEIKETEPEPNQGNK</sequence>
<evidence type="ECO:0000256" key="5">
    <source>
        <dbReference type="ARBA" id="ARBA00022989"/>
    </source>
</evidence>
<feature type="transmembrane region" description="Helical" evidence="7">
    <location>
        <begin position="346"/>
        <end position="365"/>
    </location>
</feature>
<feature type="transmembrane region" description="Helical" evidence="7">
    <location>
        <begin position="64"/>
        <end position="85"/>
    </location>
</feature>
<dbReference type="InterPro" id="IPR020846">
    <property type="entry name" value="MFS_dom"/>
</dbReference>
<keyword evidence="6 7" id="KW-0472">Membrane</keyword>
<proteinExistence type="predicted"/>
<accession>A0AA38I3R0</accession>
<dbReference type="InterPro" id="IPR050382">
    <property type="entry name" value="MFS_Na/Anion_cotransporter"/>
</dbReference>
<feature type="transmembrane region" description="Helical" evidence="7">
    <location>
        <begin position="291"/>
        <end position="309"/>
    </location>
</feature>
<feature type="transmembrane region" description="Helical" evidence="7">
    <location>
        <begin position="241"/>
        <end position="265"/>
    </location>
</feature>
<dbReference type="InterPro" id="IPR036259">
    <property type="entry name" value="MFS_trans_sf"/>
</dbReference>
<evidence type="ECO:0000256" key="1">
    <source>
        <dbReference type="ARBA" id="ARBA00004141"/>
    </source>
</evidence>
<keyword evidence="2" id="KW-0813">Transport</keyword>
<organism evidence="9 10">
    <name type="scientific">Zophobas morio</name>
    <dbReference type="NCBI Taxonomy" id="2755281"/>
    <lineage>
        <taxon>Eukaryota</taxon>
        <taxon>Metazoa</taxon>
        <taxon>Ecdysozoa</taxon>
        <taxon>Arthropoda</taxon>
        <taxon>Hexapoda</taxon>
        <taxon>Insecta</taxon>
        <taxon>Pterygota</taxon>
        <taxon>Neoptera</taxon>
        <taxon>Endopterygota</taxon>
        <taxon>Coleoptera</taxon>
        <taxon>Polyphaga</taxon>
        <taxon>Cucujiformia</taxon>
        <taxon>Tenebrionidae</taxon>
        <taxon>Zophobas</taxon>
    </lineage>
</organism>
<dbReference type="GO" id="GO:0016020">
    <property type="term" value="C:membrane"/>
    <property type="evidence" value="ECO:0007669"/>
    <property type="project" value="UniProtKB-SubCell"/>
</dbReference>
<dbReference type="AlphaFoldDB" id="A0AA38I3R0"/>
<dbReference type="PANTHER" id="PTHR11662:SF336">
    <property type="entry name" value="LP19554P"/>
    <property type="match status" value="1"/>
</dbReference>
<keyword evidence="4" id="KW-0769">Symport</keyword>